<evidence type="ECO:0000313" key="1">
    <source>
        <dbReference type="EMBL" id="QNO47607.1"/>
    </source>
</evidence>
<organism evidence="1">
    <name type="scientific">Candidatus Methanogaster sp. ANME-2c ERB4</name>
    <dbReference type="NCBI Taxonomy" id="2759911"/>
    <lineage>
        <taxon>Archaea</taxon>
        <taxon>Methanobacteriati</taxon>
        <taxon>Methanobacteriota</taxon>
        <taxon>Stenosarchaea group</taxon>
        <taxon>Methanomicrobia</taxon>
        <taxon>Methanosarcinales</taxon>
        <taxon>ANME-2 cluster</taxon>
        <taxon>Candidatus Methanogasteraceae</taxon>
        <taxon>Candidatus Methanogaster</taxon>
    </lineage>
</organism>
<reference evidence="1" key="1">
    <citation type="submission" date="2020-06" db="EMBL/GenBank/DDBJ databases">
        <title>Unique genomic features of the anaerobic methanotrophic archaea.</title>
        <authorList>
            <person name="Chadwick G.L."/>
            <person name="Skennerton C.T."/>
            <person name="Laso-Perez R."/>
            <person name="Leu A.O."/>
            <person name="Speth D.R."/>
            <person name="Yu H."/>
            <person name="Morgan-Lang C."/>
            <person name="Hatzenpichler R."/>
            <person name="Goudeau D."/>
            <person name="Malmstrom R."/>
            <person name="Brazelton W.J."/>
            <person name="Woyke T."/>
            <person name="Hallam S.J."/>
            <person name="Tyson G.W."/>
            <person name="Wegener G."/>
            <person name="Boetius A."/>
            <person name="Orphan V."/>
        </authorList>
    </citation>
    <scope>NUCLEOTIDE SEQUENCE</scope>
</reference>
<dbReference type="AlphaFoldDB" id="A0A7G9YHX3"/>
<gene>
    <name evidence="1" type="ORF">PGBELJNO_00005</name>
</gene>
<name>A0A7G9YHX3_9EURY</name>
<accession>A0A7G9YHX3</accession>
<proteinExistence type="predicted"/>
<dbReference type="EMBL" id="MT631268">
    <property type="protein sequence ID" value="QNO47607.1"/>
    <property type="molecule type" value="Genomic_DNA"/>
</dbReference>
<sequence length="93" mass="10881">MSRASRKAIAYAKKIYRQNRLLLEKGFIPETNNVMEQLFSVIDNFVDQARSFKATFSTVNFFYNLFASMNRQCFNTGDWKGFSPLNRAKMKYG</sequence>
<protein>
    <submittedName>
        <fullName evidence="1">Uncharacterized protein</fullName>
    </submittedName>
</protein>